<sequence>MATHTIGEYFEEYTDSISAEISEGKILRLIFSEDMKDLECVASFENTVPFDSVSQFEQRMRNALCCNFELYPRFTPDKLSAAYFSELCKFMKSRFPFVNGFLDDAESSFDGKTFTVTLKHGGFELMKKAGIYTVFTRLVTELFSTPAEISFEGVLSNDMEQYEQAQKEFFESMPMPDIKAYEEKAAAAKNNNGGGSGDAVTEFRTVDVDFTSLHLLGEGATVLKGGPIQSESRVYSMASLPNDSSSLEHFNDVVTVWGDIFQVETKETKNGSLIATVYFTDYESSCMMKMIGSTKKGKFIKLTRDHLESMLGKMKKGSTIIARGKIEEDDFDHNIYFMADDIMLVGREKEKDTSESKRVELHCHTNMSMMDALAAPEKLVAKAAGWGHKALAITDHGVVQGFPAAGTKCSDIRKSGQEFKILYGVEAYEVNNDARIFAGVDKRELTDEIICFDLETTGTNAKEDKIIEIGAVKLRNLEIVDKFDMLVDPEVPLTEFISNLTNITDDMLKGQADIRTAIDAFIAFCGDSPCLVAHNAPFDTGFIRNTCERLGIDFNFSSVDTVPMSQLMLPQLERHKLNYVAEHFGYGDFQHHRGCDDAEVLGHIFIELSKMLMAQYPLVLITVDMLNGLLGELDSITETKDVYHQIILVRNNIGLKNLYKLISDSNLKYFKRRPRIPKSELTKLREGLIVGSACERGEVIQAYLENKPYEYIKQIAAFYDYLEIQPDGNNMFMLTAEKPPYDRIKTVEDVKDINRFIVKLGEDLGIPVCATGDVHFLNKEDAKFRAIIQASMGFSDCDNQAPLYLKSTTQMLEELSYLGEDKAFEVVVTNTNNVADMIDADLQAFPVGTYTPFIEGAVYELQIICWRKACELYGDCDPMSIEVPEGEDVDVSAYFEEHVHPLVFKRLKRELDSIIKHGFSVLYMISQKLVAYSNECGYQVGSRGSVGSSFVASMSGISEVNPLEPHYICRKCHYSEFFENGEYGSGFDLPPKDCPNCGIPMHRDGHKIPFETFLGFDGDKAPDIDLNFSGDCQGKVHKYTEELFGQDHVFKAGTIGTVADKTAYGYVRKYLDERGKTANAAEIQRLVNGCVDVKRTTSQHPGGMVVIPGDYEVYDFTPVQHPADKVDSDMVTTHFDFHSLHDTILKLDELGHDVPTMYKYLEDFTHMNINDCPMSDPAVYSLFTSPDSLGVTAEDIKCETGTLGIPEMGTPFVRGMLLESKPKNFSDLLQISGLSHGTDVWLGNAQELIKNGTCDISNVIGTRDSIMVYLLEHHLEPKLAFKIMEITRKGKAPKLLTEEMKQDMRAHDVPEWYIDSCLKIKYMFPKAHAAAYVTAAIRLCWFKVHEPLAFYATYFTVRGEDFDAETTLKGIYMVRDKIDRLNNMSKDERSGKDSGVLDMLMLTNEMMSRGYEFLPIDINKSHAYIYEIEDGKIRLPFVAINGVGLNAALAIYEKAKKNDFISIEEFQMNSGISKTVIEALENIGAFGDLPKSSQMSLFNF</sequence>
<keyword evidence="6 11" id="KW-0540">Nuclease</keyword>
<dbReference type="Gene3D" id="3.30.420.10">
    <property type="entry name" value="Ribonuclease H-like superfamily/Ribonuclease H"/>
    <property type="match status" value="1"/>
</dbReference>
<evidence type="ECO:0000256" key="3">
    <source>
        <dbReference type="ARBA" id="ARBA00022679"/>
    </source>
</evidence>
<dbReference type="GO" id="GO:0006261">
    <property type="term" value="P:DNA-templated DNA replication"/>
    <property type="evidence" value="ECO:0007669"/>
    <property type="project" value="UniProtKB-UniRule"/>
</dbReference>
<evidence type="ECO:0000313" key="15">
    <source>
        <dbReference type="Proteomes" id="UP000006919"/>
    </source>
</evidence>
<dbReference type="SUPFAM" id="SSF53098">
    <property type="entry name" value="Ribonuclease H-like"/>
    <property type="match status" value="1"/>
</dbReference>
<dbReference type="GO" id="GO:0008408">
    <property type="term" value="F:3'-5' exonuclease activity"/>
    <property type="evidence" value="ECO:0007669"/>
    <property type="project" value="UniProtKB-UniRule"/>
</dbReference>
<dbReference type="HOGENOM" id="CLU_003297_2_0_9"/>
<dbReference type="InterPro" id="IPR013520">
    <property type="entry name" value="Ribonucl_H"/>
</dbReference>
<feature type="domain" description="Exonuclease" evidence="12">
    <location>
        <begin position="448"/>
        <end position="614"/>
    </location>
</feature>
<dbReference type="HAMAP" id="MF_00356">
    <property type="entry name" value="DNApol_PolC"/>
    <property type="match status" value="1"/>
</dbReference>
<dbReference type="RefSeq" id="WP_013498767.1">
    <property type="nucleotide sequence ID" value="NC_014833.1"/>
</dbReference>
<comment type="function">
    <text evidence="1 11">Required for replicative DNA synthesis. This DNA polymerase also exhibits 3' to 5' exonuclease activity.</text>
</comment>
<dbReference type="SMART" id="SM00479">
    <property type="entry name" value="EXOIII"/>
    <property type="match status" value="1"/>
</dbReference>
<dbReference type="InterPro" id="IPR004013">
    <property type="entry name" value="PHP_dom"/>
</dbReference>
<dbReference type="Pfam" id="PF14579">
    <property type="entry name" value="HHH_6"/>
    <property type="match status" value="1"/>
</dbReference>
<dbReference type="FunFam" id="3.30.420.10:FF:000045">
    <property type="entry name" value="3'-5' exonuclease DinG"/>
    <property type="match status" value="1"/>
</dbReference>
<dbReference type="CDD" id="cd07435">
    <property type="entry name" value="PHP_PolIIIA_POLC"/>
    <property type="match status" value="1"/>
</dbReference>
<protein>
    <recommendedName>
        <fullName evidence="11">DNA polymerase III PolC-type</fullName>
        <shortName evidence="11">PolIII</shortName>
        <ecNumber evidence="11">2.7.7.7</ecNumber>
    </recommendedName>
</protein>
<evidence type="ECO:0000256" key="5">
    <source>
        <dbReference type="ARBA" id="ARBA00022705"/>
    </source>
</evidence>
<dbReference type="Pfam" id="PF07733">
    <property type="entry name" value="DNA_pol3_alpha"/>
    <property type="match status" value="1"/>
</dbReference>
<dbReference type="GO" id="GO:0005737">
    <property type="term" value="C:cytoplasm"/>
    <property type="evidence" value="ECO:0007669"/>
    <property type="project" value="UniProtKB-SubCell"/>
</dbReference>
<dbReference type="EMBL" id="CP002403">
    <property type="protein sequence ID" value="ADU22610.1"/>
    <property type="molecule type" value="Genomic_DNA"/>
</dbReference>
<gene>
    <name evidence="11" type="primary">polC</name>
    <name evidence="14" type="ordered locus">Rumal_2122</name>
</gene>
<keyword evidence="5 11" id="KW-0235">DNA replication</keyword>
<dbReference type="InterPro" id="IPR012337">
    <property type="entry name" value="RNaseH-like_sf"/>
</dbReference>
<keyword evidence="7 11" id="KW-0378">Hydrolase</keyword>
<dbReference type="InterPro" id="IPR006054">
    <property type="entry name" value="DnaQ"/>
</dbReference>
<comment type="subcellular location">
    <subcellularLocation>
        <location evidence="11">Cytoplasm</location>
    </subcellularLocation>
</comment>
<evidence type="ECO:0000256" key="6">
    <source>
        <dbReference type="ARBA" id="ARBA00022722"/>
    </source>
</evidence>
<dbReference type="KEGG" id="ral:Rumal_2122"/>
<evidence type="ECO:0000256" key="10">
    <source>
        <dbReference type="ARBA" id="ARBA00049244"/>
    </source>
</evidence>
<dbReference type="STRING" id="697329.Rumal_2122"/>
<dbReference type="NCBIfam" id="NF001688">
    <property type="entry name" value="PRK00448.1"/>
    <property type="match status" value="1"/>
</dbReference>
<dbReference type="InterPro" id="IPR036397">
    <property type="entry name" value="RNaseH_sf"/>
</dbReference>
<keyword evidence="2 11" id="KW-0963">Cytoplasm</keyword>
<evidence type="ECO:0000256" key="8">
    <source>
        <dbReference type="ARBA" id="ARBA00022839"/>
    </source>
</evidence>
<dbReference type="InterPro" id="IPR006308">
    <property type="entry name" value="Pol_III_a_PolC-type_gram_pos"/>
</dbReference>
<dbReference type="CDD" id="cd07309">
    <property type="entry name" value="PHP"/>
    <property type="match status" value="1"/>
</dbReference>
<evidence type="ECO:0000256" key="9">
    <source>
        <dbReference type="ARBA" id="ARBA00022932"/>
    </source>
</evidence>
<dbReference type="Pfam" id="PF00929">
    <property type="entry name" value="RNase_T"/>
    <property type="match status" value="1"/>
</dbReference>
<evidence type="ECO:0000256" key="4">
    <source>
        <dbReference type="ARBA" id="ARBA00022695"/>
    </source>
</evidence>
<keyword evidence="8 11" id="KW-0269">Exonuclease</keyword>
<dbReference type="Proteomes" id="UP000006919">
    <property type="component" value="Chromosome"/>
</dbReference>
<dbReference type="InterPro" id="IPR040982">
    <property type="entry name" value="DNA_pol3_finger"/>
</dbReference>
<name>E6UBJ0_RUMA7</name>
<feature type="domain" description="Polymerase/histidinol phosphatase N-terminal" evidence="13">
    <location>
        <begin position="359"/>
        <end position="431"/>
    </location>
</feature>
<evidence type="ECO:0000259" key="12">
    <source>
        <dbReference type="SMART" id="SM00479"/>
    </source>
</evidence>
<dbReference type="eggNOG" id="COG2176">
    <property type="taxonomic scope" value="Bacteria"/>
</dbReference>
<comment type="similarity">
    <text evidence="11">Belongs to the DNA polymerase type-C family. PolC subfamily.</text>
</comment>
<dbReference type="CDD" id="cd06127">
    <property type="entry name" value="DEDDh"/>
    <property type="match status" value="1"/>
</dbReference>
<dbReference type="Pfam" id="PF02811">
    <property type="entry name" value="PHP"/>
    <property type="match status" value="1"/>
</dbReference>
<dbReference type="OrthoDB" id="9804290at2"/>
<evidence type="ECO:0000256" key="11">
    <source>
        <dbReference type="HAMAP-Rule" id="MF_00356"/>
    </source>
</evidence>
<dbReference type="EC" id="2.7.7.7" evidence="11"/>
<dbReference type="InterPro" id="IPR004805">
    <property type="entry name" value="DnaE2/DnaE/PolC"/>
</dbReference>
<evidence type="ECO:0000313" key="14">
    <source>
        <dbReference type="EMBL" id="ADU22610.1"/>
    </source>
</evidence>
<keyword evidence="4 11" id="KW-0548">Nucleotidyltransferase</keyword>
<proteinExistence type="inferred from homology"/>
<dbReference type="InterPro" id="IPR044923">
    <property type="entry name" value="PolC_middle_finger_sf"/>
</dbReference>
<comment type="catalytic activity">
    <reaction evidence="10 11">
        <text>DNA(n) + a 2'-deoxyribonucleoside 5'-triphosphate = DNA(n+1) + diphosphate</text>
        <dbReference type="Rhea" id="RHEA:22508"/>
        <dbReference type="Rhea" id="RHEA-COMP:17339"/>
        <dbReference type="Rhea" id="RHEA-COMP:17340"/>
        <dbReference type="ChEBI" id="CHEBI:33019"/>
        <dbReference type="ChEBI" id="CHEBI:61560"/>
        <dbReference type="ChEBI" id="CHEBI:173112"/>
        <dbReference type="EC" id="2.7.7.7"/>
    </reaction>
</comment>
<evidence type="ECO:0000256" key="7">
    <source>
        <dbReference type="ARBA" id="ARBA00022801"/>
    </source>
</evidence>
<dbReference type="GO" id="GO:0003677">
    <property type="term" value="F:DNA binding"/>
    <property type="evidence" value="ECO:0007669"/>
    <property type="project" value="UniProtKB-UniRule"/>
</dbReference>
<dbReference type="Gene3D" id="3.30.1900.20">
    <property type="match status" value="2"/>
</dbReference>
<dbReference type="Pfam" id="PF17657">
    <property type="entry name" value="DNA_pol3_finger"/>
    <property type="match status" value="1"/>
</dbReference>
<dbReference type="NCBIfam" id="TIGR01405">
    <property type="entry name" value="polC_Gram_pos"/>
    <property type="match status" value="1"/>
</dbReference>
<dbReference type="Gene3D" id="6.10.140.1510">
    <property type="match status" value="1"/>
</dbReference>
<organism evidence="14 15">
    <name type="scientific">Ruminococcus albus (strain ATCC 27210 / DSM 20455 / JCM 14654 / NCDO 2250 / 7)</name>
    <dbReference type="NCBI Taxonomy" id="697329"/>
    <lineage>
        <taxon>Bacteria</taxon>
        <taxon>Bacillati</taxon>
        <taxon>Bacillota</taxon>
        <taxon>Clostridia</taxon>
        <taxon>Eubacteriales</taxon>
        <taxon>Oscillospiraceae</taxon>
        <taxon>Ruminococcus</taxon>
    </lineage>
</organism>
<dbReference type="InterPro" id="IPR011708">
    <property type="entry name" value="DNA_pol3_alpha_NTPase_dom"/>
</dbReference>
<keyword evidence="3 11" id="KW-0808">Transferase</keyword>
<dbReference type="Gene3D" id="1.10.150.870">
    <property type="match status" value="1"/>
</dbReference>
<accession>E6UBJ0</accession>
<dbReference type="Gene3D" id="1.10.150.700">
    <property type="entry name" value="PolC, middle finger domain"/>
    <property type="match status" value="1"/>
</dbReference>
<dbReference type="SMART" id="SM00481">
    <property type="entry name" value="POLIIIAc"/>
    <property type="match status" value="1"/>
</dbReference>
<reference evidence="14 15" key="1">
    <citation type="journal article" date="2011" name="J. Bacteriol.">
        <title>Complete genome of the cellulolytic ruminal bacterium Ruminococcus albus 7.</title>
        <authorList>
            <person name="Suen G."/>
            <person name="Stevenson D.M."/>
            <person name="Bruce D.C."/>
            <person name="Chertkov O."/>
            <person name="Copeland A."/>
            <person name="Cheng J.F."/>
            <person name="Detter C."/>
            <person name="Detter J.C."/>
            <person name="Goodwin L.A."/>
            <person name="Han C.S."/>
            <person name="Hauser L.J."/>
            <person name="Ivanova N.N."/>
            <person name="Kyrpides N.C."/>
            <person name="Land M.L."/>
            <person name="Lapidus A."/>
            <person name="Lucas S."/>
            <person name="Ovchinnikova G."/>
            <person name="Pitluck S."/>
            <person name="Tapia R."/>
            <person name="Woyke T."/>
            <person name="Boyum J."/>
            <person name="Mead D."/>
            <person name="Weimer P.J."/>
        </authorList>
    </citation>
    <scope>NUCLEOTIDE SEQUENCE [LARGE SCALE GENOMIC DNA]</scope>
    <source>
        <strain evidence="15">ATCC 27210 / DSM 20455 / JCM 14654 / NCDO 2250 / 7</strain>
    </source>
</reference>
<dbReference type="GO" id="GO:0003887">
    <property type="term" value="F:DNA-directed DNA polymerase activity"/>
    <property type="evidence" value="ECO:0007669"/>
    <property type="project" value="UniProtKB-UniRule"/>
</dbReference>
<dbReference type="NCBIfam" id="TIGR00573">
    <property type="entry name" value="dnaq"/>
    <property type="match status" value="1"/>
</dbReference>
<dbReference type="Gene3D" id="3.20.20.140">
    <property type="entry name" value="Metal-dependent hydrolases"/>
    <property type="match status" value="2"/>
</dbReference>
<evidence type="ECO:0000256" key="2">
    <source>
        <dbReference type="ARBA" id="ARBA00022490"/>
    </source>
</evidence>
<dbReference type="CDD" id="cd04484">
    <property type="entry name" value="polC_OBF"/>
    <property type="match status" value="1"/>
</dbReference>
<dbReference type="InterPro" id="IPR012340">
    <property type="entry name" value="NA-bd_OB-fold"/>
</dbReference>
<keyword evidence="9 11" id="KW-0239">DNA-directed DNA polymerase</keyword>
<evidence type="ECO:0000256" key="1">
    <source>
        <dbReference type="ARBA" id="ARBA00003452"/>
    </source>
</evidence>
<dbReference type="InterPro" id="IPR003141">
    <property type="entry name" value="Pol/His_phosphatase_N"/>
</dbReference>
<dbReference type="Gene3D" id="2.40.50.140">
    <property type="entry name" value="Nucleic acid-binding proteins"/>
    <property type="match status" value="1"/>
</dbReference>
<evidence type="ECO:0000259" key="13">
    <source>
        <dbReference type="SMART" id="SM00481"/>
    </source>
</evidence>
<dbReference type="PANTHER" id="PTHR32294">
    <property type="entry name" value="DNA POLYMERASE III SUBUNIT ALPHA"/>
    <property type="match status" value="1"/>
</dbReference>
<dbReference type="PANTHER" id="PTHR32294:SF5">
    <property type="entry name" value="DNA POLYMERASE III POLC-TYPE"/>
    <property type="match status" value="1"/>
</dbReference>
<dbReference type="InterPro" id="IPR029460">
    <property type="entry name" value="DNAPol_HHH"/>
</dbReference>